<dbReference type="SUPFAM" id="SSF49265">
    <property type="entry name" value="Fibronectin type III"/>
    <property type="match status" value="2"/>
</dbReference>
<dbReference type="Proteomes" id="UP001596135">
    <property type="component" value="Unassembled WGS sequence"/>
</dbReference>
<gene>
    <name evidence="4" type="ORF">ACFPYL_06265</name>
</gene>
<dbReference type="InterPro" id="IPR028946">
    <property type="entry name" value="Ntox44"/>
</dbReference>
<name>A0ABW1LH37_9ACTN</name>
<dbReference type="RefSeq" id="WP_379151790.1">
    <property type="nucleotide sequence ID" value="NZ_JBHSRJ010000003.1"/>
</dbReference>
<dbReference type="PANTHER" id="PTHR30383">
    <property type="entry name" value="THIOESTERASE 1/PROTEASE 1/LYSOPHOSPHOLIPASE L1"/>
    <property type="match status" value="1"/>
</dbReference>
<dbReference type="InterPro" id="IPR036514">
    <property type="entry name" value="SGNH_hydro_sf"/>
</dbReference>
<dbReference type="Gene3D" id="3.40.50.1110">
    <property type="entry name" value="SGNH hydrolase"/>
    <property type="match status" value="1"/>
</dbReference>
<dbReference type="Pfam" id="PF15607">
    <property type="entry name" value="Ntox44"/>
    <property type="match status" value="1"/>
</dbReference>
<dbReference type="Pfam" id="PF13472">
    <property type="entry name" value="Lipase_GDSL_2"/>
    <property type="match status" value="1"/>
</dbReference>
<keyword evidence="2" id="KW-0119">Carbohydrate metabolism</keyword>
<dbReference type="Gene3D" id="2.60.40.10">
    <property type="entry name" value="Immunoglobulins"/>
    <property type="match status" value="4"/>
</dbReference>
<evidence type="ECO:0000256" key="2">
    <source>
        <dbReference type="ARBA" id="ARBA00023326"/>
    </source>
</evidence>
<accession>A0ABW1LH37</accession>
<keyword evidence="1" id="KW-0326">Glycosidase</keyword>
<dbReference type="CDD" id="cd00063">
    <property type="entry name" value="FN3"/>
    <property type="match status" value="2"/>
</dbReference>
<keyword evidence="1" id="KW-0378">Hydrolase</keyword>
<evidence type="ECO:0000313" key="4">
    <source>
        <dbReference type="EMBL" id="MFC6042666.1"/>
    </source>
</evidence>
<dbReference type="InterPro" id="IPR036116">
    <property type="entry name" value="FN3_sf"/>
</dbReference>
<dbReference type="PANTHER" id="PTHR30383:SF2">
    <property type="entry name" value="CELLULOSE-BINDING PROTEIN"/>
    <property type="match status" value="1"/>
</dbReference>
<dbReference type="InterPro" id="IPR013783">
    <property type="entry name" value="Ig-like_fold"/>
</dbReference>
<evidence type="ECO:0000313" key="5">
    <source>
        <dbReference type="Proteomes" id="UP001596135"/>
    </source>
</evidence>
<dbReference type="InterPro" id="IPR051532">
    <property type="entry name" value="Ester_Hydrolysis_Enzymes"/>
</dbReference>
<comment type="caution">
    <text evidence="4">The sequence shown here is derived from an EMBL/GenBank/DDBJ whole genome shotgun (WGS) entry which is preliminary data.</text>
</comment>
<keyword evidence="5" id="KW-1185">Reference proteome</keyword>
<keyword evidence="2" id="KW-0624">Polysaccharide degradation</keyword>
<dbReference type="SMART" id="SM00060">
    <property type="entry name" value="FN3"/>
    <property type="match status" value="4"/>
</dbReference>
<feature type="domain" description="Fibronectin type-III" evidence="3">
    <location>
        <begin position="917"/>
        <end position="1007"/>
    </location>
</feature>
<dbReference type="EMBL" id="JBHSRJ010000003">
    <property type="protein sequence ID" value="MFC6042666.1"/>
    <property type="molecule type" value="Genomic_DNA"/>
</dbReference>
<dbReference type="SUPFAM" id="SSF52266">
    <property type="entry name" value="SGNH hydrolase"/>
    <property type="match status" value="1"/>
</dbReference>
<proteinExistence type="predicted"/>
<sequence>MRRLISLRGRFLAPAGMAVVVAVSGLTGISVALAPGAAADDLPVVYDSFGGTGSADGSMTESGGKTWQALNGAWTRTGDGTVTTGTGVAANPMLVTDVGSGNIDARVSTIGSSGESAYFRVQDASNWLRARIRHHQVPRSVYPTEYQHTTFTDRQFTRTWREYESNHYTIEKQWQDQTWERQYKKTTSEWSNWAKYDQSACQAAAGDVALPDNTSTTQYRLANATATGCTGGKKKWDKQRRTLETTVSTLWLGAFTTSIPAGFVGTGAERYVNVGAPYWGVGNPLSGSTWGHEIGSRWVYAGLSWSQSAATTAPDTLTGNTRFVTSTDWWTLLAKAWTGYNRPCDHFTANPGSTISCSETGLTRPGDVTDPYWDLTPCSGCATRQSATPTTVYDDAYRIYLDKSVSGAVTNLGSWPVGTVPGFRVTAQGPMIKVFSGSGAGTQVGAISDSSFADATRHGCGLGGADTLSPGNALTDCSLQTMTAPAPVKMMVVGDSISQGLEGDFTWRYRLKQHLDDDGVVTDFVGPRKGTYVTGTDAATPAGHAGGYRPAIDGSFTDTEHLAQWGWQLGQAKWDIASRVSTYTPDYLLVELGFNDIAWSGADAAGLVSGLREFVTNARAAKPDIKILVGNVVHRTALDVQPDLPQRITAYNNALPAAVSSMTTAASPVALVNLDSGYNPAADTYDGLHPNVRGEVVIAKAFADVLSGDAFGVGTGYGAVPTSLPADFVPAKPAAPTVTPSGLGLKVTWPHVFGAGGYQLYQRNVSTGAAWTPYIYPIGAESWSEPQLPAGQEFQFKLKALRGNAAGEESGIGAHSVAPLGAVSNLQAITEPDRQFTVKLSWDPVEGAEEYRVYSAPSCGSTPPAESDYTLVQYGLTATTWRQEMVLDECLTYAVVAARWGGEGPKRTVQAHPRGPAPDATTLTVTPGDGSGLLSWVSRPWATGYAVSVRNATDDGAWDELPIPLVGTSWTLGGLLNGGDYQVRLQSMNGSKRGGVSNVVTFSPQGATARAATLTANPGLGKLNLTWTSGTNANRYEIWLQNVAIEGSFKKLPIPITGLKWTLDDLVAGATYKVKLRSLNGYQAGEWSNVETVVVGGVGPDPIRLSIDYPQTQIGRITWQADPKVTSYQISVANGDPITVGADVRTFTCDAFRSSTPALVRVWAYNGTLRSQDATISCGTYEYHFLDRWMAGEINDNAESNIVTALQASNSSLCQPVTTCKANAYALWAAKVGPHMEWDHKDYISAHFGGTWQPIPSKEPGLANSRLFYDVWSNIHYGQIGRCAGFSEWELVEGQAHVGTWDAGDALSIQLGFQLYNQYGCHVTPAQLNNEISYAMPRYRELGKIDTSA</sequence>
<evidence type="ECO:0000256" key="1">
    <source>
        <dbReference type="ARBA" id="ARBA00023295"/>
    </source>
</evidence>
<protein>
    <submittedName>
        <fullName evidence="4">GDSL-type esterase/lipase family protein</fullName>
    </submittedName>
</protein>
<dbReference type="InterPro" id="IPR013830">
    <property type="entry name" value="SGNH_hydro"/>
</dbReference>
<dbReference type="InterPro" id="IPR003961">
    <property type="entry name" value="FN3_dom"/>
</dbReference>
<evidence type="ECO:0000259" key="3">
    <source>
        <dbReference type="PROSITE" id="PS50853"/>
    </source>
</evidence>
<dbReference type="CDD" id="cd01833">
    <property type="entry name" value="XynB_like"/>
    <property type="match status" value="1"/>
</dbReference>
<dbReference type="PROSITE" id="PS50853">
    <property type="entry name" value="FN3"/>
    <property type="match status" value="2"/>
</dbReference>
<reference evidence="5" key="1">
    <citation type="journal article" date="2019" name="Int. J. Syst. Evol. Microbiol.">
        <title>The Global Catalogue of Microorganisms (GCM) 10K type strain sequencing project: providing services to taxonomists for standard genome sequencing and annotation.</title>
        <authorList>
            <consortium name="The Broad Institute Genomics Platform"/>
            <consortium name="The Broad Institute Genome Sequencing Center for Infectious Disease"/>
            <person name="Wu L."/>
            <person name="Ma J."/>
        </authorList>
    </citation>
    <scope>NUCLEOTIDE SEQUENCE [LARGE SCALE GENOMIC DNA]</scope>
    <source>
        <strain evidence="5">CCUG 54522</strain>
    </source>
</reference>
<feature type="domain" description="Fibronectin type-III" evidence="3">
    <location>
        <begin position="1008"/>
        <end position="1101"/>
    </location>
</feature>
<organism evidence="4 5">
    <name type="scientific">Nocardioides hankookensis</name>
    <dbReference type="NCBI Taxonomy" id="443157"/>
    <lineage>
        <taxon>Bacteria</taxon>
        <taxon>Bacillati</taxon>
        <taxon>Actinomycetota</taxon>
        <taxon>Actinomycetes</taxon>
        <taxon>Propionibacteriales</taxon>
        <taxon>Nocardioidaceae</taxon>
        <taxon>Nocardioides</taxon>
    </lineage>
</organism>